<dbReference type="KEGG" id="lal:AT746_03410"/>
<dbReference type="InterPro" id="IPR036514">
    <property type="entry name" value="SGNH_hydro_sf"/>
</dbReference>
<dbReference type="GO" id="GO:0016788">
    <property type="term" value="F:hydrolase activity, acting on ester bonds"/>
    <property type="evidence" value="ECO:0007669"/>
    <property type="project" value="InterPro"/>
</dbReference>
<dbReference type="SMART" id="SM00060">
    <property type="entry name" value="FN3"/>
    <property type="match status" value="2"/>
</dbReference>
<gene>
    <name evidence="3" type="ORF">AT746_03410</name>
</gene>
<dbReference type="PANTHER" id="PTHR37981">
    <property type="entry name" value="LIPASE 2"/>
    <property type="match status" value="1"/>
</dbReference>
<evidence type="ECO:0000313" key="3">
    <source>
        <dbReference type="EMBL" id="ALS97413.1"/>
    </source>
</evidence>
<dbReference type="InterPro" id="IPR036116">
    <property type="entry name" value="FN3_sf"/>
</dbReference>
<feature type="disulfide bond" evidence="1">
    <location>
        <begin position="481"/>
        <end position="527"/>
    </location>
</feature>
<keyword evidence="1" id="KW-1015">Disulfide bond</keyword>
<dbReference type="GO" id="GO:0006629">
    <property type="term" value="P:lipid metabolic process"/>
    <property type="evidence" value="ECO:0007669"/>
    <property type="project" value="TreeGrafter"/>
</dbReference>
<evidence type="ECO:0000259" key="2">
    <source>
        <dbReference type="SMART" id="SM00060"/>
    </source>
</evidence>
<sequence length="790" mass="87212">MYWSSGGPGAYYYITEINDQTGAFTRKKHTSTSKLFKKTSEGSWRYKVEWCLQPDGYSETCSGLSNTKTVDVQEPVGTAQLIPFEGENLTGNIEVKWNRPTGTVKRYKLKKRKQIGKGLSEEQTYTISGSALSYRVGPFDTGRYRFDLEACNDFDCRAGTDRSVSVMLRPQHVNDFNAVLTGGNDREVLLSWTKPQGKERIDTYRIRVKKPGESAYTVFDSVSSDKLTYTVSGLGGGLHFFRVQACNKQCSEFDPDGWKAYELNKPTTAVVLGDSFSSGEAGRWKGNSDTGSGDYGGTNISFDGVAYESESYDTNACHRALGAPIHSLADEFEFTKNLACSGAKNNAVWPESEGGLRYRGESPQIDKLEDLLETHDVKLVVVGVGGSDMGFISLIQDCAQELIEDLTTRLSEGCGHSVTGKIKGLNQVRAKVKLTVSHIKNMMERHGKVNNVDYEIVLMGYPSIVEDDPGPGLADRLEMRCPFRAEDVVKIESRLMPALNGLYASAAVEEDVNFINIKNVFEGHKLCNGSAYRAGEVYQLTASNTEWVRFLDTSVASAFEVSTALVLLRLAYDALGSLTNGEWNSPDFMGHQGRIQESMHPNFYGQKAVGQCLQQFWQLRQSSATPQSYNCYSPLGVVHSSPEDVILEQRPERVYTQSVSQDIFLQPGEQIVVPVNMNFNIDGGWNSLNTGSFYISGEGQDAHAPLIKLVNNETGEEIVLKATMAPGEGGDQPIDDEPFEEEPLLPFGAAHGSFYSLQGLPFTGGIYDVVIRNSSDLYPLLINDIRLSLY</sequence>
<feature type="disulfide bond" evidence="1">
    <location>
        <begin position="317"/>
        <end position="340"/>
    </location>
</feature>
<dbReference type="SUPFAM" id="SSF49265">
    <property type="entry name" value="Fibronectin type III"/>
    <property type="match status" value="1"/>
</dbReference>
<name>A0A0U3B701_9ALTE</name>
<reference evidence="3 4" key="1">
    <citation type="submission" date="2015-12" db="EMBL/GenBank/DDBJ databases">
        <title>Complete genome of Lacimicrobium alkaliphilum KCTC 32984.</title>
        <authorList>
            <person name="Kim S.-G."/>
            <person name="Lee Y.-J."/>
        </authorList>
    </citation>
    <scope>NUCLEOTIDE SEQUENCE [LARGE SCALE GENOMIC DNA]</scope>
    <source>
        <strain evidence="3 4">YelD216</strain>
    </source>
</reference>
<feature type="disulfide bond" evidence="1">
    <location>
        <begin position="398"/>
        <end position="414"/>
    </location>
</feature>
<feature type="domain" description="Fibronectin type-III" evidence="2">
    <location>
        <begin position="78"/>
        <end position="137"/>
    </location>
</feature>
<accession>A0A0U3B701</accession>
<organism evidence="3 4">
    <name type="scientific">Lacimicrobium alkaliphilum</name>
    <dbReference type="NCBI Taxonomy" id="1526571"/>
    <lineage>
        <taxon>Bacteria</taxon>
        <taxon>Pseudomonadati</taxon>
        <taxon>Pseudomonadota</taxon>
        <taxon>Gammaproteobacteria</taxon>
        <taxon>Alteromonadales</taxon>
        <taxon>Alteromonadaceae</taxon>
        <taxon>Lacimicrobium</taxon>
    </lineage>
</organism>
<dbReference type="Gene3D" id="2.60.40.10">
    <property type="entry name" value="Immunoglobulins"/>
    <property type="match status" value="1"/>
</dbReference>
<dbReference type="SUPFAM" id="SSF52266">
    <property type="entry name" value="SGNH hydrolase"/>
    <property type="match status" value="1"/>
</dbReference>
<keyword evidence="4" id="KW-1185">Reference proteome</keyword>
<protein>
    <recommendedName>
        <fullName evidence="2">Fibronectin type-III domain-containing protein</fullName>
    </recommendedName>
</protein>
<dbReference type="InterPro" id="IPR003961">
    <property type="entry name" value="FN3_dom"/>
</dbReference>
<proteinExistence type="predicted"/>
<dbReference type="AlphaFoldDB" id="A0A0U3B701"/>
<dbReference type="EMBL" id="CP013650">
    <property type="protein sequence ID" value="ALS97413.1"/>
    <property type="molecule type" value="Genomic_DNA"/>
</dbReference>
<feature type="domain" description="Fibronectin type-III" evidence="2">
    <location>
        <begin position="170"/>
        <end position="251"/>
    </location>
</feature>
<dbReference type="Gene3D" id="3.40.50.1110">
    <property type="entry name" value="SGNH hydrolase"/>
    <property type="match status" value="1"/>
</dbReference>
<dbReference type="Proteomes" id="UP000068447">
    <property type="component" value="Chromosome"/>
</dbReference>
<dbReference type="STRING" id="1526571.AT746_03410"/>
<evidence type="ECO:0000313" key="4">
    <source>
        <dbReference type="Proteomes" id="UP000068447"/>
    </source>
</evidence>
<evidence type="ECO:0000256" key="1">
    <source>
        <dbReference type="PIRSR" id="PIRSR637460-2"/>
    </source>
</evidence>
<dbReference type="InterPro" id="IPR037460">
    <property type="entry name" value="SEST-like"/>
</dbReference>
<dbReference type="Pfam" id="PF00041">
    <property type="entry name" value="fn3"/>
    <property type="match status" value="1"/>
</dbReference>
<dbReference type="InterPro" id="IPR013783">
    <property type="entry name" value="Ig-like_fold"/>
</dbReference>
<dbReference type="CDD" id="cd00063">
    <property type="entry name" value="FN3"/>
    <property type="match status" value="1"/>
</dbReference>
<dbReference type="PANTHER" id="PTHR37981:SF1">
    <property type="entry name" value="SGNH HYDROLASE-TYPE ESTERASE DOMAIN-CONTAINING PROTEIN"/>
    <property type="match status" value="1"/>
</dbReference>